<organism evidence="2 3">
    <name type="scientific">Pseudobutyrivibrio xylanivorans</name>
    <dbReference type="NCBI Taxonomy" id="185007"/>
    <lineage>
        <taxon>Bacteria</taxon>
        <taxon>Bacillati</taxon>
        <taxon>Bacillota</taxon>
        <taxon>Clostridia</taxon>
        <taxon>Lachnospirales</taxon>
        <taxon>Lachnospiraceae</taxon>
        <taxon>Pseudobutyrivibrio</taxon>
    </lineage>
</organism>
<protein>
    <recommendedName>
        <fullName evidence="1">Sacsin/Nov domain-containing protein</fullName>
    </recommendedName>
</protein>
<proteinExistence type="predicted"/>
<dbReference type="PANTHER" id="PTHR32387">
    <property type="entry name" value="WU:FJ29H11"/>
    <property type="match status" value="1"/>
</dbReference>
<dbReference type="PANTHER" id="PTHR32387:SF0">
    <property type="entry name" value="PROTEIN NO VEIN"/>
    <property type="match status" value="1"/>
</dbReference>
<sequence>MSDFRNFIDDLPSVEEADFEEYANLMQMYVVAAKKSNSFEGTKRLLTELYPDNAHFIYELLQNSEDACARNVSFYLKSDCLIMSHDGSKIFTLNDVKGITNIGNSTKKNDSTSVGKFGVGFKSVFSFTDAPRVYSQDYNFEIVDMLMPRRIENLNERKAGDTVFVFPFKGEQNEQKKYYEQISEELKSLSDSTIMFLNNIHQISYDIDDSESGTITKEKVEDYIYRIVSSSKSTDNYWMIFGKGVDELKAEKNKLRVNVAYFLNNYGDRYEVSSVKGSVNIFFPAVKEHSNLRFIINGPFASTVARDSVRDCEENDLLFEKIFELMVESIDVIKEKGLLDISVYNMLPNNIDELEGRYALLRDKLIEEFDQHKWLLGANGDYYSVSELVRTTPNIQGLFDFKLLKEALGLDQKDWLCMAPLRKKNCINLFDSLPFFKASYKSLTGLFISEKRYMIESYIKKSTPDWLNNFYMFLIDYCNSFQEPRMTLHLDEVISNLRETKILLSNKGDYIEPKNMYLPGDSILENINYLNSDFVRQDNLQVLWHLLKIQPFNDAASAKLLIKAIKAYKEVSSEYLKSIFQLVGTLQESDFSWAKDEKIWFTSTERQKVSINELYLDEPYEQTGYEAIACSLQGIYGLSDDYYDFFSKNNKLEEFCDFVKRLGINYELSIIKADVKKNPLYQTALYNYSDNVTSHSTSEDYTIAGLEEIVMSPSEYTSKTIWNYMIGLKSLPRYCKATFSPNRTSPSRKCDSTLILLLRDNEWIPSNEDGSFYKPADISKEQLPEGFIWEDNSLFLKLVLFGTNKNRIKIQSEKLISEWGVSEDSEQAKALRALLTNPQVAAGILKMVNEEEKKYDLSEALSAQNKSQMDEVDDEALISGSVKNVTRRKGKIIEELEEGVKRPKGLKKLAIISRQKAEPSEREFLYSQYHGRCQICDSTITKWNGQKYFEGINLLNTSTLDDKLKRTLTTGWNSICFCPNHAAEYKFCSIDLSTLAKQIEDIEIEEGDDELIGLEIEMQGLKQTIKYTPKHFLALKTAFEYFLDKEDK</sequence>
<dbReference type="OrthoDB" id="9757917at2"/>
<feature type="domain" description="Sacsin/Nov" evidence="1">
    <location>
        <begin position="88"/>
        <end position="144"/>
    </location>
</feature>
<evidence type="ECO:0000313" key="3">
    <source>
        <dbReference type="Proteomes" id="UP000327030"/>
    </source>
</evidence>
<evidence type="ECO:0000259" key="1">
    <source>
        <dbReference type="Pfam" id="PF25794"/>
    </source>
</evidence>
<dbReference type="NCBIfam" id="NF047352">
    <property type="entry name" value="P_loop_sacsin"/>
    <property type="match status" value="1"/>
</dbReference>
<dbReference type="AlphaFoldDB" id="A0A5P6VV82"/>
<dbReference type="InterPro" id="IPR036890">
    <property type="entry name" value="HATPase_C_sf"/>
</dbReference>
<dbReference type="InterPro" id="IPR058210">
    <property type="entry name" value="SACS/Nov_dom"/>
</dbReference>
<accession>A0A5P6VV82</accession>
<dbReference type="Proteomes" id="UP000327030">
    <property type="component" value="Chromosome 1"/>
</dbReference>
<dbReference type="EMBL" id="CP043028">
    <property type="protein sequence ID" value="QFJ55254.1"/>
    <property type="molecule type" value="Genomic_DNA"/>
</dbReference>
<dbReference type="KEGG" id="pxv:FXF36_10465"/>
<gene>
    <name evidence="2" type="ORF">FXF36_10465</name>
</gene>
<name>A0A5P6VV82_PSEXY</name>
<reference evidence="3" key="1">
    <citation type="submission" date="2019-08" db="EMBL/GenBank/DDBJ databases">
        <title>Complete Genome Sequence of the Polysaccharide-Degrading Rumen Bacterium Pseudobutyrivibrio xylanivorans MA3014.</title>
        <authorList>
            <person name="Palevich N."/>
            <person name="Maclean P.H."/>
            <person name="Kelly W.J."/>
            <person name="Leahy S.C."/>
            <person name="Rakonjac J."/>
            <person name="Attwood G.T."/>
        </authorList>
    </citation>
    <scope>NUCLEOTIDE SEQUENCE [LARGE SCALE GENOMIC DNA]</scope>
    <source>
        <strain evidence="3">MA3014</strain>
    </source>
</reference>
<dbReference type="InterPro" id="IPR052957">
    <property type="entry name" value="Auxin_embryo_med"/>
</dbReference>
<dbReference type="RefSeq" id="WP_151623852.1">
    <property type="nucleotide sequence ID" value="NZ_CP043028.1"/>
</dbReference>
<dbReference type="SUPFAM" id="SSF55874">
    <property type="entry name" value="ATPase domain of HSP90 chaperone/DNA topoisomerase II/histidine kinase"/>
    <property type="match status" value="1"/>
</dbReference>
<dbReference type="Gene3D" id="3.30.565.10">
    <property type="entry name" value="Histidine kinase-like ATPase, C-terminal domain"/>
    <property type="match status" value="1"/>
</dbReference>
<evidence type="ECO:0000313" key="2">
    <source>
        <dbReference type="EMBL" id="QFJ55254.1"/>
    </source>
</evidence>
<dbReference type="Pfam" id="PF25794">
    <property type="entry name" value="SACS"/>
    <property type="match status" value="1"/>
</dbReference>